<sequence length="160" mass="18856">MEFTKAASSVNVGNADTVVHLLKENFENRNFLCYLFNSKYSDMSLEGKVDYCYQCTNQRMEQRKSIKEDDILSKETRRQTLLSKRLITLPNVKPKVVEETLETLGRRYEKAYRLQIFSEETIHDEEELNKADDKWTVLDCQVSGFKNNKQQNVKIWNRCA</sequence>
<name>A0A0V1BJ53_TRISP</name>
<dbReference type="AlphaFoldDB" id="A0A0V1BJ53"/>
<dbReference type="InParanoid" id="A0A0V1BJ53"/>
<proteinExistence type="predicted"/>
<comment type="caution">
    <text evidence="1">The sequence shown here is derived from an EMBL/GenBank/DDBJ whole genome shotgun (WGS) entry which is preliminary data.</text>
</comment>
<gene>
    <name evidence="1" type="ORF">T01_3231</name>
</gene>
<evidence type="ECO:0000313" key="2">
    <source>
        <dbReference type="Proteomes" id="UP000054776"/>
    </source>
</evidence>
<protein>
    <submittedName>
        <fullName evidence="1">Uncharacterized protein</fullName>
    </submittedName>
</protein>
<dbReference type="EMBL" id="JYDH01000038">
    <property type="protein sequence ID" value="KRY36970.1"/>
    <property type="molecule type" value="Genomic_DNA"/>
</dbReference>
<accession>A0A0V1BJ53</accession>
<evidence type="ECO:0000313" key="1">
    <source>
        <dbReference type="EMBL" id="KRY36970.1"/>
    </source>
</evidence>
<reference evidence="1 2" key="1">
    <citation type="submission" date="2015-01" db="EMBL/GenBank/DDBJ databases">
        <title>Evolution of Trichinella species and genotypes.</title>
        <authorList>
            <person name="Korhonen P.K."/>
            <person name="Edoardo P."/>
            <person name="Giuseppe L.R."/>
            <person name="Gasser R.B."/>
        </authorList>
    </citation>
    <scope>NUCLEOTIDE SEQUENCE [LARGE SCALE GENOMIC DNA]</scope>
    <source>
        <strain evidence="1">ISS3</strain>
    </source>
</reference>
<organism evidence="1 2">
    <name type="scientific">Trichinella spiralis</name>
    <name type="common">Trichina worm</name>
    <dbReference type="NCBI Taxonomy" id="6334"/>
    <lineage>
        <taxon>Eukaryota</taxon>
        <taxon>Metazoa</taxon>
        <taxon>Ecdysozoa</taxon>
        <taxon>Nematoda</taxon>
        <taxon>Enoplea</taxon>
        <taxon>Dorylaimia</taxon>
        <taxon>Trichinellida</taxon>
        <taxon>Trichinellidae</taxon>
        <taxon>Trichinella</taxon>
    </lineage>
</organism>
<keyword evidence="2" id="KW-1185">Reference proteome</keyword>
<dbReference type="Proteomes" id="UP000054776">
    <property type="component" value="Unassembled WGS sequence"/>
</dbReference>